<dbReference type="Proteomes" id="UP000289841">
    <property type="component" value="Chromosome"/>
</dbReference>
<dbReference type="RefSeq" id="WP_026389861.1">
    <property type="nucleotide sequence ID" value="NZ_LR215048.1"/>
</dbReference>
<evidence type="ECO:0000313" key="2">
    <source>
        <dbReference type="Proteomes" id="UP000289841"/>
    </source>
</evidence>
<evidence type="ECO:0000313" key="1">
    <source>
        <dbReference type="EMBL" id="VEU80930.1"/>
    </source>
</evidence>
<evidence type="ECO:0008006" key="3">
    <source>
        <dbReference type="Google" id="ProtNLM"/>
    </source>
</evidence>
<proteinExistence type="predicted"/>
<keyword evidence="2" id="KW-1185">Reference proteome</keyword>
<reference evidence="1 2" key="1">
    <citation type="submission" date="2019-01" db="EMBL/GenBank/DDBJ databases">
        <authorList>
            <consortium name="Pathogen Informatics"/>
        </authorList>
    </citation>
    <scope>NUCLEOTIDE SEQUENCE [LARGE SCALE GENOMIC DNA]</scope>
    <source>
        <strain evidence="1 2">NCTC10138</strain>
    </source>
</reference>
<accession>A0A449BF48</accession>
<gene>
    <name evidence="1" type="ORF">NCTC10138_01318</name>
</gene>
<dbReference type="EMBL" id="LR215048">
    <property type="protein sequence ID" value="VEU80930.1"/>
    <property type="molecule type" value="Genomic_DNA"/>
</dbReference>
<dbReference type="KEGG" id="aaxa:NCTC10138_01318"/>
<dbReference type="STRING" id="1278311.GCA_000428705_00009"/>
<dbReference type="AlphaFoldDB" id="A0A449BF48"/>
<name>A0A449BF48_HAPAX</name>
<protein>
    <recommendedName>
        <fullName evidence="3">IrrE N-terminal-like domain-containing protein</fullName>
    </recommendedName>
</protein>
<dbReference type="OrthoDB" id="384684at2"/>
<sequence>MTNKNLTTNEELILKATEYARSLLKIDKDLWVFINEINHFKGIEHSALYDKDNFLIRYNKEWLKTARKENVIKTAFHEVFHVLQHACIVEADLGMDHGIFTKEELEQMKHEFLDENYSMEQGKYENLLIEVQAESFAYALYEQVKDKL</sequence>
<organism evidence="1 2">
    <name type="scientific">Haploplasma axanthum</name>
    <name type="common">Acholeplasma axanthum</name>
    <dbReference type="NCBI Taxonomy" id="29552"/>
    <lineage>
        <taxon>Bacteria</taxon>
        <taxon>Bacillati</taxon>
        <taxon>Mycoplasmatota</taxon>
        <taxon>Mollicutes</taxon>
        <taxon>Acholeplasmatales</taxon>
        <taxon>Acholeplasmataceae</taxon>
        <taxon>Haploplasma</taxon>
    </lineage>
</organism>